<gene>
    <name evidence="5" type="primary">LOC115756404</name>
</gene>
<evidence type="ECO:0000259" key="3">
    <source>
        <dbReference type="PROSITE" id="PS50157"/>
    </source>
</evidence>
<dbReference type="PROSITE" id="PS50157">
    <property type="entry name" value="ZINC_FINGER_C2H2_2"/>
    <property type="match status" value="1"/>
</dbReference>
<evidence type="ECO:0000256" key="1">
    <source>
        <dbReference type="PROSITE-ProRule" id="PRU00042"/>
    </source>
</evidence>
<proteinExistence type="predicted"/>
<feature type="region of interest" description="Disordered" evidence="2">
    <location>
        <begin position="42"/>
        <end position="92"/>
    </location>
</feature>
<keyword evidence="4" id="KW-1185">Reference proteome</keyword>
<dbReference type="InterPro" id="IPR036236">
    <property type="entry name" value="Znf_C2H2_sf"/>
</dbReference>
<feature type="compositionally biased region" description="Polar residues" evidence="2">
    <location>
        <begin position="10"/>
        <end position="26"/>
    </location>
</feature>
<evidence type="ECO:0000313" key="4">
    <source>
        <dbReference type="Proteomes" id="UP000827889"/>
    </source>
</evidence>
<dbReference type="PANTHER" id="PTHR46353:SF5">
    <property type="entry name" value="ZINC FINGER PROTEIN 5"/>
    <property type="match status" value="1"/>
</dbReference>
<dbReference type="AlphaFoldDB" id="A0A8B8R0K0"/>
<dbReference type="GO" id="GO:0010090">
    <property type="term" value="P:trichome morphogenesis"/>
    <property type="evidence" value="ECO:0007669"/>
    <property type="project" value="InterPro"/>
</dbReference>
<sequence length="272" mass="30376">MSRDQIAREVSSSSNLLSHTWVSENGGSSGSCAEKKLKLFGFELNPPKNDPRCSKLESPEGDESVNSSNMVKEKSSARTASDHHHRADDDSHGKKFECQYCFKEFANSQALGGHQNAHKKERLKKKRLQIQARKATLHQYLHPLQNNLHLFNFQGSTSASSTGPWFFYDPCNNSSDHQFTLYDESQISFSPALDQDARFSGFDSDDHHQVLKYYPPNNSFQQDSCMFALTRERSEGSNHLPVDTAASAGSKQISCKSLDLQLGLSLQSNIPG</sequence>
<dbReference type="GO" id="GO:0009740">
    <property type="term" value="P:gibberellic acid mediated signaling pathway"/>
    <property type="evidence" value="ECO:0007669"/>
    <property type="project" value="TreeGrafter"/>
</dbReference>
<feature type="compositionally biased region" description="Basic and acidic residues" evidence="2">
    <location>
        <begin position="49"/>
        <end position="58"/>
    </location>
</feature>
<feature type="region of interest" description="Disordered" evidence="2">
    <location>
        <begin position="1"/>
        <end position="30"/>
    </location>
</feature>
<dbReference type="GO" id="GO:0009736">
    <property type="term" value="P:cytokinin-activated signaling pathway"/>
    <property type="evidence" value="ECO:0007669"/>
    <property type="project" value="TreeGrafter"/>
</dbReference>
<dbReference type="Proteomes" id="UP000827889">
    <property type="component" value="Chromosome 6"/>
</dbReference>
<keyword evidence="1" id="KW-0862">Zinc</keyword>
<reference evidence="5" key="1">
    <citation type="submission" date="2025-08" db="UniProtKB">
        <authorList>
            <consortium name="RefSeq"/>
        </authorList>
    </citation>
    <scope>IDENTIFICATION</scope>
    <source>
        <tissue evidence="5">Leaf</tissue>
    </source>
</reference>
<dbReference type="GO" id="GO:0003700">
    <property type="term" value="F:DNA-binding transcription factor activity"/>
    <property type="evidence" value="ECO:0007669"/>
    <property type="project" value="TreeGrafter"/>
</dbReference>
<dbReference type="GO" id="GO:0008270">
    <property type="term" value="F:zinc ion binding"/>
    <property type="evidence" value="ECO:0007669"/>
    <property type="project" value="UniProtKB-KW"/>
</dbReference>
<organism evidence="4 5">
    <name type="scientific">Rhodamnia argentea</name>
    <dbReference type="NCBI Taxonomy" id="178133"/>
    <lineage>
        <taxon>Eukaryota</taxon>
        <taxon>Viridiplantae</taxon>
        <taxon>Streptophyta</taxon>
        <taxon>Embryophyta</taxon>
        <taxon>Tracheophyta</taxon>
        <taxon>Spermatophyta</taxon>
        <taxon>Magnoliopsida</taxon>
        <taxon>eudicotyledons</taxon>
        <taxon>Gunneridae</taxon>
        <taxon>Pentapetalae</taxon>
        <taxon>rosids</taxon>
        <taxon>malvids</taxon>
        <taxon>Myrtales</taxon>
        <taxon>Myrtaceae</taxon>
        <taxon>Myrtoideae</taxon>
        <taxon>Myrteae</taxon>
        <taxon>Australasian group</taxon>
        <taxon>Rhodamnia</taxon>
    </lineage>
</organism>
<dbReference type="PANTHER" id="PTHR46353">
    <property type="entry name" value="ZINC FINGER PROTEIN 5"/>
    <property type="match status" value="1"/>
</dbReference>
<evidence type="ECO:0000313" key="5">
    <source>
        <dbReference type="RefSeq" id="XP_030552017.1"/>
    </source>
</evidence>
<dbReference type="SUPFAM" id="SSF57667">
    <property type="entry name" value="beta-beta-alpha zinc fingers"/>
    <property type="match status" value="1"/>
</dbReference>
<keyword evidence="1" id="KW-0863">Zinc-finger</keyword>
<dbReference type="GO" id="GO:0000976">
    <property type="term" value="F:transcription cis-regulatory region binding"/>
    <property type="evidence" value="ECO:0007669"/>
    <property type="project" value="TreeGrafter"/>
</dbReference>
<dbReference type="Gene3D" id="3.30.160.60">
    <property type="entry name" value="Classic Zinc Finger"/>
    <property type="match status" value="1"/>
</dbReference>
<dbReference type="InterPro" id="IPR044299">
    <property type="entry name" value="GIS3/ZFP5/ZFP6"/>
</dbReference>
<evidence type="ECO:0000256" key="2">
    <source>
        <dbReference type="SAM" id="MobiDB-lite"/>
    </source>
</evidence>
<name>A0A8B8R0K0_9MYRT</name>
<dbReference type="RefSeq" id="XP_030552017.1">
    <property type="nucleotide sequence ID" value="XM_030696157.2"/>
</dbReference>
<protein>
    <submittedName>
        <fullName evidence="5">Zinc finger protein 3-like</fullName>
    </submittedName>
</protein>
<keyword evidence="1" id="KW-0479">Metal-binding</keyword>
<accession>A0A8B8R0K0</accession>
<feature type="compositionally biased region" description="Basic and acidic residues" evidence="2">
    <location>
        <begin position="71"/>
        <end position="92"/>
    </location>
</feature>
<dbReference type="InterPro" id="IPR013087">
    <property type="entry name" value="Znf_C2H2_type"/>
</dbReference>
<dbReference type="OrthoDB" id="1939583at2759"/>
<dbReference type="GO" id="GO:0005634">
    <property type="term" value="C:nucleus"/>
    <property type="evidence" value="ECO:0007669"/>
    <property type="project" value="TreeGrafter"/>
</dbReference>
<dbReference type="KEGG" id="rarg:115756404"/>
<dbReference type="GeneID" id="115756404"/>
<feature type="domain" description="C2H2-type" evidence="3">
    <location>
        <begin position="96"/>
        <end position="123"/>
    </location>
</feature>
<dbReference type="PROSITE" id="PS00028">
    <property type="entry name" value="ZINC_FINGER_C2H2_1"/>
    <property type="match status" value="1"/>
</dbReference>